<protein>
    <recommendedName>
        <fullName evidence="4">Tyrosine-protein kinase ephrin type A/B receptor-like domain-containing protein</fullName>
    </recommendedName>
</protein>
<evidence type="ECO:0000256" key="1">
    <source>
        <dbReference type="SAM" id="MobiDB-lite"/>
    </source>
</evidence>
<keyword evidence="3" id="KW-0732">Signal</keyword>
<evidence type="ECO:0000313" key="5">
    <source>
        <dbReference type="EMBL" id="CAK7936949.1"/>
    </source>
</evidence>
<feature type="transmembrane region" description="Helical" evidence="2">
    <location>
        <begin position="1654"/>
        <end position="1672"/>
    </location>
</feature>
<proteinExistence type="predicted"/>
<feature type="signal peptide" evidence="3">
    <location>
        <begin position="1"/>
        <end position="37"/>
    </location>
</feature>
<feature type="transmembrane region" description="Helical" evidence="2">
    <location>
        <begin position="1097"/>
        <end position="1120"/>
    </location>
</feature>
<feature type="region of interest" description="Disordered" evidence="1">
    <location>
        <begin position="1504"/>
        <end position="1531"/>
    </location>
</feature>
<dbReference type="EMBL" id="CAKLBY020000226">
    <property type="protein sequence ID" value="CAK7936949.1"/>
    <property type="molecule type" value="Genomic_DNA"/>
</dbReference>
<comment type="caution">
    <text evidence="5">The sequence shown here is derived from an EMBL/GenBank/DDBJ whole genome shotgun (WGS) entry which is preliminary data.</text>
</comment>
<feature type="domain" description="Tyrosine-protein kinase ephrin type A/B receptor-like" evidence="4">
    <location>
        <begin position="994"/>
        <end position="1032"/>
    </location>
</feature>
<reference evidence="5" key="1">
    <citation type="submission" date="2024-01" db="EMBL/GenBank/DDBJ databases">
        <authorList>
            <person name="Webb A."/>
        </authorList>
    </citation>
    <scope>NUCLEOTIDE SEQUENCE</scope>
    <source>
        <strain evidence="5">Pm1</strain>
    </source>
</reference>
<feature type="transmembrane region" description="Helical" evidence="2">
    <location>
        <begin position="1619"/>
        <end position="1642"/>
    </location>
</feature>
<keyword evidence="2" id="KW-0472">Membrane</keyword>
<feature type="chain" id="PRO_5043617800" description="Tyrosine-protein kinase ephrin type A/B receptor-like domain-containing protein" evidence="3">
    <location>
        <begin position="38"/>
        <end position="1739"/>
    </location>
</feature>
<dbReference type="Proteomes" id="UP001162060">
    <property type="component" value="Unassembled WGS sequence"/>
</dbReference>
<evidence type="ECO:0000256" key="3">
    <source>
        <dbReference type="SAM" id="SignalP"/>
    </source>
</evidence>
<feature type="compositionally biased region" description="Polar residues" evidence="1">
    <location>
        <begin position="1511"/>
        <end position="1523"/>
    </location>
</feature>
<dbReference type="InterPro" id="IPR009030">
    <property type="entry name" value="Growth_fac_rcpt_cys_sf"/>
</dbReference>
<dbReference type="Pfam" id="PF07699">
    <property type="entry name" value="Ephrin_rec_like"/>
    <property type="match status" value="1"/>
</dbReference>
<feature type="transmembrane region" description="Helical" evidence="2">
    <location>
        <begin position="1578"/>
        <end position="1599"/>
    </location>
</feature>
<dbReference type="PANTHER" id="PTHR31513">
    <property type="entry name" value="EPHRIN TYPE-B RECEPTOR"/>
    <property type="match status" value="1"/>
</dbReference>
<keyword evidence="2" id="KW-1133">Transmembrane helix</keyword>
<sequence>MASPHWRTRRRAATVWPLRVFTLSLLWLLTLQGLADAMGPSSTFRIDGNTKIHDIFTCSDMHFIGSFNEYYVNCALDVPSQATLTLLEIVNVTLDSSELSPLRGVHAELTFKLNTSLAAVSIHNSQVQASAVEIYAANVTVDDRSVVNVTARGLKFGPGYNSWSAMGGSYGGIGGASLTARRSSCDNVPANDFFRAIGDVAVDGANFRGYGSGGGSERSRGGGRIRLVADEDVVIDGSLVASGGDACTDCYDSAGSGGSVVVVAKGRICGNGTVQADGGEPSKFSGDIGGGGGGGGGRIVLNSANGEGQEFVRVSAYGGGGLTAAARNDGIAWCQLGGDGTILKTQRLSKRDAKRGRWHDHENDDHAVVVSTLLVQGGRLAHTGPVRRIQIYGCTPIFERTPRGAQFLPESLVHILVNGGATVCASVIELKDNVGGIDSTIELESGSELNALDRERTIRLSALQVTIQGYVGPTSMQERDQFSLDLRGVDVSFSNAMAMLHDLTIDARGDLSIDKFSELNFRGQVNIRTNASTKIDGFMQPSGKSLELIRGSGPESIPLISVVSKLDVRFCPQVVEMGQVELQIVANGSVVLNMPFDTPFLKLLISAANVSIDNLYGGPVRECKGIEQQADASACTTLHTLKVGDQPYSVSIFASESATLGNISAGSMILCSISNMTIGGAITSSALGCGSGVGPGTSKIFGEASGGAGHGGRGGNVLPGSGGGGAAYEVPADFEMRQDSLLMTSSFGTGWPIWPGSGAASGDTVNHIIGGSGGGIIYIGSATLNLTQTASISARGGIGSMGGGGGSGGSLTLFVANITGGGIIDLAGGSIPVPVMVVTESNSANQSLIWNPSVMPGDFMNNAGKVGGGGGGGIVRVAYVDTPDNSSGGNGEMFIKDGGRIVVDGGKSVGGENGGTGVMIGVNCHPGRGGVFCLPCPEGSHSPDRFSKCLPCDPGTCSTHAGSVKCDACAIGQFNPDFGKKECQPCPLGSFGAKAGLKKCEMCSPGSFAGSIGSSKCSFCPVGSIAASSGSINCTRCGVGETTAKAGATMCAACTDKPIHSEFNMPGNCSYACSKGRNGLDCLTPFEHLVKPIGGPLGFVIIVFAVTSLIFCVWGFFSYWSSKFKMHRYAQYKAKRLRDELSLKTLTKKLTPRLTDHDLNAHVARLYLTGDNHVKSAWRLDPYFLPESLRDIVEMGTYARFASTCNELMEWKPTSWEVWLYRFLVVTIPPCGTLFMRRCQLHRVVRLVKYIEGFGGRFFRGINFRVHGTQLKIGFNSDFSLGYLDVLIPPSGSASSVNLSAMQIANHEDLVLVVGGSGSFFRPYHLDSNDIVVRAVPSRLQLLEHMFWIDFVADMNQKLRVLPQPSSVVRRVSEAAKVARDIIVRVAAFNEHHGNDGFAVMFGIFLVGDAEAAGGSVCCFQPLSLKNVDAIFASYPKKPFKLAFRISRSKVPQVYPDSVKKTRNRVSDYPGSLTGDNERRMVETDSRSAEFRFSQIRTEALCVQPERQHADTTSGASDSLLSRDTQKRRSTARRTRALVKLLCTNDTAKRWLTTLWRPVYPLFRLRNLPRPEIPARSLLSLMLVLLIIADMGVAFWIMVEYYCVQIRDPTAQDAGCSRTALWSVLGILPAAIAGSPLLGLAFVTRKSIFCGKLFALWNASSIVNQVVAFVSGVVYLDYIHDGILLVALAGMLIKYFEKEVALRCIAQYASERSLRGWRGLHTTRDWYDAAYTPLVHYES</sequence>
<keyword evidence="2" id="KW-0812">Transmembrane</keyword>
<feature type="transmembrane region" description="Helical" evidence="2">
    <location>
        <begin position="1678"/>
        <end position="1696"/>
    </location>
</feature>
<name>A0AAV1UQ56_9STRA</name>
<organism evidence="5 6">
    <name type="scientific">Peronospora matthiolae</name>
    <dbReference type="NCBI Taxonomy" id="2874970"/>
    <lineage>
        <taxon>Eukaryota</taxon>
        <taxon>Sar</taxon>
        <taxon>Stramenopiles</taxon>
        <taxon>Oomycota</taxon>
        <taxon>Peronosporomycetes</taxon>
        <taxon>Peronosporales</taxon>
        <taxon>Peronosporaceae</taxon>
        <taxon>Peronospora</taxon>
    </lineage>
</organism>
<dbReference type="PANTHER" id="PTHR31513:SF2">
    <property type="entry name" value="MRAZ"/>
    <property type="match status" value="1"/>
</dbReference>
<dbReference type="Gene3D" id="2.10.50.10">
    <property type="entry name" value="Tumor Necrosis Factor Receptor, subunit A, domain 2"/>
    <property type="match status" value="1"/>
</dbReference>
<evidence type="ECO:0000259" key="4">
    <source>
        <dbReference type="Pfam" id="PF07699"/>
    </source>
</evidence>
<dbReference type="SMART" id="SM01411">
    <property type="entry name" value="Ephrin_rec_like"/>
    <property type="match status" value="3"/>
</dbReference>
<evidence type="ECO:0000256" key="2">
    <source>
        <dbReference type="SAM" id="Phobius"/>
    </source>
</evidence>
<accession>A0AAV1UQ56</accession>
<gene>
    <name evidence="5" type="ORF">PM001_LOCUS22099</name>
</gene>
<dbReference type="SUPFAM" id="SSF57184">
    <property type="entry name" value="Growth factor receptor domain"/>
    <property type="match status" value="1"/>
</dbReference>
<dbReference type="InterPro" id="IPR011641">
    <property type="entry name" value="Tyr-kin_ephrin_A/B_rcpt-like"/>
</dbReference>
<evidence type="ECO:0000313" key="6">
    <source>
        <dbReference type="Proteomes" id="UP001162060"/>
    </source>
</evidence>